<dbReference type="Proteomes" id="UP001732700">
    <property type="component" value="Chromosome 1C"/>
</dbReference>
<organism evidence="1 2">
    <name type="scientific">Avena sativa</name>
    <name type="common">Oat</name>
    <dbReference type="NCBI Taxonomy" id="4498"/>
    <lineage>
        <taxon>Eukaryota</taxon>
        <taxon>Viridiplantae</taxon>
        <taxon>Streptophyta</taxon>
        <taxon>Embryophyta</taxon>
        <taxon>Tracheophyta</taxon>
        <taxon>Spermatophyta</taxon>
        <taxon>Magnoliopsida</taxon>
        <taxon>Liliopsida</taxon>
        <taxon>Poales</taxon>
        <taxon>Poaceae</taxon>
        <taxon>BOP clade</taxon>
        <taxon>Pooideae</taxon>
        <taxon>Poodae</taxon>
        <taxon>Poeae</taxon>
        <taxon>Poeae Chloroplast Group 1 (Aveneae type)</taxon>
        <taxon>Aveninae</taxon>
        <taxon>Avena</taxon>
    </lineage>
</organism>
<name>A0ACD5TLM8_AVESA</name>
<evidence type="ECO:0000313" key="1">
    <source>
        <dbReference type="EnsemblPlants" id="AVESA.00010b.r2.1CG0078710.1.CDS"/>
    </source>
</evidence>
<keyword evidence="2" id="KW-1185">Reference proteome</keyword>
<dbReference type="EnsemblPlants" id="AVESA.00010b.r2.1CG0078710.1">
    <property type="protein sequence ID" value="AVESA.00010b.r2.1CG0078710.1.CDS"/>
    <property type="gene ID" value="AVESA.00010b.r2.1CG0078710"/>
</dbReference>
<protein>
    <submittedName>
        <fullName evidence="1">Uncharacterized protein</fullName>
    </submittedName>
</protein>
<proteinExistence type="predicted"/>
<reference evidence="1" key="1">
    <citation type="submission" date="2021-05" db="EMBL/GenBank/DDBJ databases">
        <authorList>
            <person name="Scholz U."/>
            <person name="Mascher M."/>
            <person name="Fiebig A."/>
        </authorList>
    </citation>
    <scope>NUCLEOTIDE SEQUENCE [LARGE SCALE GENOMIC DNA]</scope>
</reference>
<accession>A0ACD5TLM8</accession>
<reference evidence="1" key="2">
    <citation type="submission" date="2025-09" db="UniProtKB">
        <authorList>
            <consortium name="EnsemblPlants"/>
        </authorList>
    </citation>
    <scope>IDENTIFICATION</scope>
</reference>
<evidence type="ECO:0000313" key="2">
    <source>
        <dbReference type="Proteomes" id="UP001732700"/>
    </source>
</evidence>
<sequence>MEKQYVRLLDPFLATTKQDVTSFDDKLWRLKVALRRIRGSSYPRARWRWRTVDEILEEIGNLASGFENWKSGKIDDGAKTIQLGAVREVVYQLEDMADDIEYTRRKQHEAKYTAMLYITQKLRLVLKLNEDLLPNLRGIIENFQKEFTAENCIASIRTESVIGSPLQDACVSSPEDGKFEKSNIILKDQTLDSLAERTVSSEQTSEANDIVPESDCHHTTTEDLLENLFKERGNCIRTYGFPQGKGKVTIPVQYIFKDERVRGHFELLVYVRASDRPMSSISPKRTLEESILEFMNFSTVNIVSAECRCHSNKMFEEYSHPKKDGSSNLCQEEDEVVMKENFKSKILLVLENVLEDQLPKLLHLLYALSSGNTESRVVISSKSSEIVKSLSGMIFLSDKSKHGEKEGNYGSPKKGKEKEDNEGPTRKQKQNIEDIIFWRFFRSFALRDEKTGASQEDQDIGKNKKLENIGKRISFHLNIFPLGTKMIAKMLNARRDCEFWAAILEKVNLVVESAKCEHHQLQALLQICYAELPAPLRLCFQYCSLFPSNWTFTSESLVRLWMSQGFLVKDFGSLSSLNKDSGEVETLDDVGKCYFGELHSRSFFEKLTDDSSSYSLHAFVHGFAQVTAGEEFLRIESEIGPEEAMHVRHLSVKSTYLSALYNVDALYSLRTLIIFGPINTAAPDILEKILPWLRTTRTLYLAGCAIERLPELTNDLKRHLRYLSIYDTGIEELPKDFCEFVHLQVLNTLGCRLKKFPQKVTRLRNLRHIDGPTFLTSEMHHVGKFKALQELEEFPVSKSHKIQELGGIKYLRGSIAISNLEKVKYVNAAKAKLHDKGNLNSLKLEWSSMKGKSNMAPRASICGCSLFPDKSRLSAKVLDRLKPHSDLRVLEINWYIGGRSPSWFTADVPANIVDMTLRNCINWNSPPALGKFPKLKTLKLEKWNQLKSFGGDIFPMLEELSLEGMPELAVFYDCPESFPCLKLLTIRNCNKLRGMPLFESSVLAEIYVENVGFHNLPLRTVNQVDPSTSSGAESLTKLTIQNCPNLITVGGIYDDYGLLCLPASLLCLQITGCTQIQYIWFKGDSLLLCTVHMDKISLLKPHFKRLDCLDELVIEDAELPSLEEFPSTVLGMVKKLCLINCEKFEALPEDMTQFSSLKSLRLKKCQKVSSLPYLPYNLDELRVDDCPLLKKRYSKNSAGWSMISHVPYKYI</sequence>